<protein>
    <submittedName>
        <fullName evidence="2">Insulinase family protein</fullName>
    </submittedName>
</protein>
<dbReference type="InterPro" id="IPR007863">
    <property type="entry name" value="Peptidase_M16_C"/>
</dbReference>
<evidence type="ECO:0000313" key="2">
    <source>
        <dbReference type="EMBL" id="MCW8085837.1"/>
    </source>
</evidence>
<dbReference type="PANTHER" id="PTHR11851">
    <property type="entry name" value="METALLOPROTEASE"/>
    <property type="match status" value="1"/>
</dbReference>
<dbReference type="EMBL" id="JAPFQI010000005">
    <property type="protein sequence ID" value="MCW8085837.1"/>
    <property type="molecule type" value="Genomic_DNA"/>
</dbReference>
<dbReference type="SUPFAM" id="SSF63411">
    <property type="entry name" value="LuxS/MPP-like metallohydrolase"/>
    <property type="match status" value="2"/>
</dbReference>
<dbReference type="Proteomes" id="UP001526430">
    <property type="component" value="Unassembled WGS sequence"/>
</dbReference>
<dbReference type="Gene3D" id="3.30.830.10">
    <property type="entry name" value="Metalloenzyme, LuxS/M16 peptidase-like"/>
    <property type="match status" value="2"/>
</dbReference>
<dbReference type="InterPro" id="IPR050361">
    <property type="entry name" value="MPP/UQCRC_Complex"/>
</dbReference>
<proteinExistence type="predicted"/>
<organism evidence="2 3">
    <name type="scientific">Sabulicella glaciei</name>
    <dbReference type="NCBI Taxonomy" id="2984948"/>
    <lineage>
        <taxon>Bacteria</taxon>
        <taxon>Pseudomonadati</taxon>
        <taxon>Pseudomonadota</taxon>
        <taxon>Alphaproteobacteria</taxon>
        <taxon>Acetobacterales</taxon>
        <taxon>Acetobacteraceae</taxon>
        <taxon>Sabulicella</taxon>
    </lineage>
</organism>
<reference evidence="2 3" key="1">
    <citation type="submission" date="2022-10" db="EMBL/GenBank/DDBJ databases">
        <title>Roseococcus glaciei nov., sp. nov., isolated from glacier.</title>
        <authorList>
            <person name="Liu Q."/>
            <person name="Xin Y.-H."/>
        </authorList>
    </citation>
    <scope>NUCLEOTIDE SEQUENCE [LARGE SCALE GENOMIC DNA]</scope>
    <source>
        <strain evidence="2 3">MDT2-1-1</strain>
    </source>
</reference>
<feature type="domain" description="Peptidase M16 C-terminal" evidence="1">
    <location>
        <begin position="181"/>
        <end position="354"/>
    </location>
</feature>
<evidence type="ECO:0000313" key="3">
    <source>
        <dbReference type="Proteomes" id="UP001526430"/>
    </source>
</evidence>
<dbReference type="PANTHER" id="PTHR11851:SF224">
    <property type="entry name" value="PROCESSING PROTEASE"/>
    <property type="match status" value="1"/>
</dbReference>
<keyword evidence="3" id="KW-1185">Reference proteome</keyword>
<gene>
    <name evidence="2" type="ORF">OF850_09390</name>
</gene>
<evidence type="ECO:0000259" key="1">
    <source>
        <dbReference type="Pfam" id="PF05193"/>
    </source>
</evidence>
<comment type="caution">
    <text evidence="2">The sequence shown here is derived from an EMBL/GenBank/DDBJ whole genome shotgun (WGS) entry which is preliminary data.</text>
</comment>
<dbReference type="Pfam" id="PF05193">
    <property type="entry name" value="Peptidase_M16_C"/>
    <property type="match status" value="1"/>
</dbReference>
<accession>A0ABT3NUK2</accession>
<sequence length="425" mass="45123">MSDTLFGVSLPPRRGFSVPIQVLEEGGVTAWLVEEHSLPVVSVAWAWPGGAARDPEGHEGLHGMAAALLSEGAGDLSNIAFADAARDAGIGLGFSGGRDSFEGSFRTLSPALPEALRLARLAMTAPRLDESALARVRARAVLGARQALETPAGLARREFWHSAYPDHPAGRQPTPESLSAVSREEVRTALDAQMRRGGILLTAAGDIDPDGLRDLIRALFATLPEGAPEPVPPLPSPERFGVRRVEKAAPQSTLYFGQDALLPTDPDWEAFQVALRILAGGGFTSRLTRTIREERGLTYGIGAGLDLLFGRAVVVGQVQTDNATVGEVWRLLREGWAAMAAEGPTEEEVRDAVAFLSGSLPLQFTDTRRTASLLLGLRQAGRDPAWLAGRPARLAALTREDVARAARRLDAAALSLAVAGEPQGL</sequence>
<dbReference type="InterPro" id="IPR011249">
    <property type="entry name" value="Metalloenz_LuxS/M16"/>
</dbReference>
<dbReference type="RefSeq" id="WP_301589787.1">
    <property type="nucleotide sequence ID" value="NZ_JAPFQI010000005.1"/>
</dbReference>
<name>A0ABT3NUK2_9PROT</name>